<protein>
    <submittedName>
        <fullName evidence="2">Uncharacterized protein</fullName>
    </submittedName>
</protein>
<reference evidence="2 3" key="1">
    <citation type="submission" date="2015-11" db="EMBL/GenBank/DDBJ databases">
        <title>Expanding the genomic diversity of Burkholderia species for the development of highly accurate diagnostics.</title>
        <authorList>
            <person name="Sahl J."/>
            <person name="Keim P."/>
            <person name="Wagner D."/>
        </authorList>
    </citation>
    <scope>NUCLEOTIDE SEQUENCE [LARGE SCALE GENOMIC DNA]</scope>
    <source>
        <strain evidence="2 3">MSMB1301WGS</strain>
    </source>
</reference>
<accession>A0A105W1K3</accession>
<evidence type="ECO:0000256" key="1">
    <source>
        <dbReference type="SAM" id="MobiDB-lite"/>
    </source>
</evidence>
<dbReference type="RefSeq" id="WP_060103044.1">
    <property type="nucleotide sequence ID" value="NZ_LPEQ01000009.1"/>
</dbReference>
<name>A0A105W1K3_9BURK</name>
<organism evidence="2 3">
    <name type="scientific">Burkholderia territorii</name>
    <dbReference type="NCBI Taxonomy" id="1503055"/>
    <lineage>
        <taxon>Bacteria</taxon>
        <taxon>Pseudomonadati</taxon>
        <taxon>Pseudomonadota</taxon>
        <taxon>Betaproteobacteria</taxon>
        <taxon>Burkholderiales</taxon>
        <taxon>Burkholderiaceae</taxon>
        <taxon>Burkholderia</taxon>
        <taxon>Burkholderia cepacia complex</taxon>
    </lineage>
</organism>
<sequence>MSREATQFSAERQPRTRKPRGKEMRTKILEAIKEQTKLNEKGFYKKVAEKALDQGDTLMMKELLTRVAPAAKPVAPAVQFEFPENGTPVQQVDAVLRAVAAGKVSPDIGQQLVNMIRSKLDVLEISELADRLAQVEKALAAQGK</sequence>
<evidence type="ECO:0000313" key="2">
    <source>
        <dbReference type="EMBL" id="KVV57942.1"/>
    </source>
</evidence>
<keyword evidence="3" id="KW-1185">Reference proteome</keyword>
<dbReference type="Proteomes" id="UP000062317">
    <property type="component" value="Unassembled WGS sequence"/>
</dbReference>
<feature type="compositionally biased region" description="Polar residues" evidence="1">
    <location>
        <begin position="1"/>
        <end position="10"/>
    </location>
</feature>
<evidence type="ECO:0000313" key="3">
    <source>
        <dbReference type="Proteomes" id="UP000062317"/>
    </source>
</evidence>
<proteinExistence type="predicted"/>
<dbReference type="EMBL" id="LPEQ01000009">
    <property type="protein sequence ID" value="KVV57942.1"/>
    <property type="molecule type" value="Genomic_DNA"/>
</dbReference>
<comment type="caution">
    <text evidence="2">The sequence shown here is derived from an EMBL/GenBank/DDBJ whole genome shotgun (WGS) entry which is preliminary data.</text>
</comment>
<gene>
    <name evidence="2" type="ORF">WT27_23720</name>
</gene>
<feature type="region of interest" description="Disordered" evidence="1">
    <location>
        <begin position="1"/>
        <end position="25"/>
    </location>
</feature>
<dbReference type="AlphaFoldDB" id="A0A105W1K3"/>